<sequence length="484" mass="49418">MATVDELLAAETTENDDELSFLIDEHLRIITVPERGVVLGVEGDKDVNRVRFRMNRYYHGSDLSSFQIRINYQNADGEANYFTVSEKTVDTDAFSFIWVVAADAVMTKGTVLFVVNCFTADSSGVVQKAYHTTLGAASVLEGLEVDVEGNQPQIVDFLSKLKNELTVHAGTVLQQMDAYAKSAESSKTAASNYADAAGESASSAAKSASAAAGSASSAAGSASSASSSAVAAGSSATAAKTSESNAATSATAAGNSATAAQSSATAAKTSETNAGSSAAKAATSATAASNSATAASSAATKAGDSATAAKTSETNAAISETNAKTSEANAKKYADEVRTVAEGYKGWFETEGALTAAVPNGAKGDWAIVGSTNSIWLWDGSANVWVESVPRIDLSNYPTHGEITELLKNYLPNRAATAAELGGIKVGKGLTVEKDGTLSANAQEYSLPAATLNALGGIKIGSGTEDLTAGVSELEDGAIYLVYE</sequence>
<dbReference type="EMBL" id="BK015941">
    <property type="protein sequence ID" value="DAF86205.1"/>
    <property type="molecule type" value="Genomic_DNA"/>
</dbReference>
<accession>A0A8S5TVG7</accession>
<feature type="compositionally biased region" description="Low complexity" evidence="1">
    <location>
        <begin position="292"/>
        <end position="312"/>
    </location>
</feature>
<name>A0A8S5TVG7_9CAUD</name>
<feature type="compositionally biased region" description="Polar residues" evidence="1">
    <location>
        <begin position="313"/>
        <end position="328"/>
    </location>
</feature>
<organism evidence="2">
    <name type="scientific">Siphoviridae sp. ctx254</name>
    <dbReference type="NCBI Taxonomy" id="2825737"/>
    <lineage>
        <taxon>Viruses</taxon>
        <taxon>Duplodnaviria</taxon>
        <taxon>Heunggongvirae</taxon>
        <taxon>Uroviricota</taxon>
        <taxon>Caudoviricetes</taxon>
    </lineage>
</organism>
<proteinExistence type="predicted"/>
<reference evidence="2" key="1">
    <citation type="journal article" date="2021" name="Proc. Natl. Acad. Sci. U.S.A.">
        <title>A Catalog of Tens of Thousands of Viruses from Human Metagenomes Reveals Hidden Associations with Chronic Diseases.</title>
        <authorList>
            <person name="Tisza M.J."/>
            <person name="Buck C.B."/>
        </authorList>
    </citation>
    <scope>NUCLEOTIDE SEQUENCE</scope>
    <source>
        <strain evidence="2">Ctx254</strain>
    </source>
</reference>
<evidence type="ECO:0000313" key="2">
    <source>
        <dbReference type="EMBL" id="DAF86205.1"/>
    </source>
</evidence>
<evidence type="ECO:0000256" key="1">
    <source>
        <dbReference type="SAM" id="MobiDB-lite"/>
    </source>
</evidence>
<feature type="region of interest" description="Disordered" evidence="1">
    <location>
        <begin position="292"/>
        <end position="328"/>
    </location>
</feature>
<protein>
    <submittedName>
        <fullName evidence="2">L SHAPED TAIL FIBER PROTEIN</fullName>
    </submittedName>
</protein>